<evidence type="ECO:0000313" key="1">
    <source>
        <dbReference type="EMBL" id="JAE12349.1"/>
    </source>
</evidence>
<dbReference type="AlphaFoldDB" id="A0A0A9FM94"/>
<organism evidence="1">
    <name type="scientific">Arundo donax</name>
    <name type="common">Giant reed</name>
    <name type="synonym">Donax arundinaceus</name>
    <dbReference type="NCBI Taxonomy" id="35708"/>
    <lineage>
        <taxon>Eukaryota</taxon>
        <taxon>Viridiplantae</taxon>
        <taxon>Streptophyta</taxon>
        <taxon>Embryophyta</taxon>
        <taxon>Tracheophyta</taxon>
        <taxon>Spermatophyta</taxon>
        <taxon>Magnoliopsida</taxon>
        <taxon>Liliopsida</taxon>
        <taxon>Poales</taxon>
        <taxon>Poaceae</taxon>
        <taxon>PACMAD clade</taxon>
        <taxon>Arundinoideae</taxon>
        <taxon>Arundineae</taxon>
        <taxon>Arundo</taxon>
    </lineage>
</organism>
<reference evidence="1" key="2">
    <citation type="journal article" date="2015" name="Data Brief">
        <title>Shoot transcriptome of the giant reed, Arundo donax.</title>
        <authorList>
            <person name="Barrero R.A."/>
            <person name="Guerrero F.D."/>
            <person name="Moolhuijzen P."/>
            <person name="Goolsby J.A."/>
            <person name="Tidwell J."/>
            <person name="Bellgard S.E."/>
            <person name="Bellgard M.I."/>
        </authorList>
    </citation>
    <scope>NUCLEOTIDE SEQUENCE</scope>
    <source>
        <tissue evidence="1">Shoot tissue taken approximately 20 cm above the soil surface</tissue>
    </source>
</reference>
<name>A0A0A9FM94_ARUDO</name>
<proteinExistence type="predicted"/>
<protein>
    <submittedName>
        <fullName evidence="1">Uncharacterized protein</fullName>
    </submittedName>
</protein>
<accession>A0A0A9FM94</accession>
<reference evidence="1" key="1">
    <citation type="submission" date="2014-09" db="EMBL/GenBank/DDBJ databases">
        <authorList>
            <person name="Magalhaes I.L.F."/>
            <person name="Oliveira U."/>
            <person name="Santos F.R."/>
            <person name="Vidigal T.H.D.A."/>
            <person name="Brescovit A.D."/>
            <person name="Santos A.J."/>
        </authorList>
    </citation>
    <scope>NUCLEOTIDE SEQUENCE</scope>
    <source>
        <tissue evidence="1">Shoot tissue taken approximately 20 cm above the soil surface</tissue>
    </source>
</reference>
<dbReference type="EMBL" id="GBRH01185547">
    <property type="protein sequence ID" value="JAE12349.1"/>
    <property type="molecule type" value="Transcribed_RNA"/>
</dbReference>
<sequence>MLCLQRCPVIQVIHLHHENEKCNSQGKIKRKHNIGTCKFPKNKSCLEN</sequence>